<protein>
    <submittedName>
        <fullName evidence="3">Ubiquinone/menaquinone biosynthesis C-methylase UbiE</fullName>
    </submittedName>
</protein>
<dbReference type="SUPFAM" id="SSF53335">
    <property type="entry name" value="S-adenosyl-L-methionine-dependent methyltransferases"/>
    <property type="match status" value="1"/>
</dbReference>
<accession>A0A1M7Q9D9</accession>
<dbReference type="CDD" id="cd02440">
    <property type="entry name" value="AdoMet_MTases"/>
    <property type="match status" value="1"/>
</dbReference>
<dbReference type="GO" id="GO:0032259">
    <property type="term" value="P:methylation"/>
    <property type="evidence" value="ECO:0007669"/>
    <property type="project" value="UniProtKB-KW"/>
</dbReference>
<dbReference type="Gene3D" id="3.40.50.150">
    <property type="entry name" value="Vaccinia Virus protein VP39"/>
    <property type="match status" value="1"/>
</dbReference>
<organism evidence="3 4">
    <name type="scientific">Actinacidiphila paucisporea</name>
    <dbReference type="NCBI Taxonomy" id="310782"/>
    <lineage>
        <taxon>Bacteria</taxon>
        <taxon>Bacillati</taxon>
        <taxon>Actinomycetota</taxon>
        <taxon>Actinomycetes</taxon>
        <taxon>Kitasatosporales</taxon>
        <taxon>Streptomycetaceae</taxon>
        <taxon>Actinacidiphila</taxon>
    </lineage>
</organism>
<evidence type="ECO:0000256" key="1">
    <source>
        <dbReference type="ARBA" id="ARBA00022679"/>
    </source>
</evidence>
<dbReference type="GO" id="GO:0008168">
    <property type="term" value="F:methyltransferase activity"/>
    <property type="evidence" value="ECO:0007669"/>
    <property type="project" value="UniProtKB-KW"/>
</dbReference>
<reference evidence="3 4" key="1">
    <citation type="submission" date="2016-11" db="EMBL/GenBank/DDBJ databases">
        <authorList>
            <person name="Jaros S."/>
            <person name="Januszkiewicz K."/>
            <person name="Wedrychowicz H."/>
        </authorList>
    </citation>
    <scope>NUCLEOTIDE SEQUENCE [LARGE SCALE GENOMIC DNA]</scope>
    <source>
        <strain evidence="3 4">CGMCC 4.2025</strain>
    </source>
</reference>
<dbReference type="PANTHER" id="PTHR43861">
    <property type="entry name" value="TRANS-ACONITATE 2-METHYLTRANSFERASE-RELATED"/>
    <property type="match status" value="1"/>
</dbReference>
<dbReference type="InterPro" id="IPR025714">
    <property type="entry name" value="Methyltranfer_dom"/>
</dbReference>
<evidence type="ECO:0000259" key="2">
    <source>
        <dbReference type="Pfam" id="PF13847"/>
    </source>
</evidence>
<name>A0A1M7Q9D9_9ACTN</name>
<dbReference type="STRING" id="310782.SAMN05216499_1318"/>
<dbReference type="RefSeq" id="WP_073502324.1">
    <property type="nucleotide sequence ID" value="NZ_FRBI01000031.1"/>
</dbReference>
<sequence length="274" mass="29548">MTPAAPSSYLLGADDSERGRLLAQGEMFAEETAGLLARVAPPQGGRAVDVGCGPLGVLDLLSRAVGPHGAVVGLDAEPRMLEMARRTLAERDLHNVELVLRDAGSSGLEPGGFDLVHTRLLLMNVPHSDAVLSEMAALVRPGGKMAIQDVDWMTRVCVPEHPAWDRVVTMVAELWRLNGMDVYIGRKLPAMLRAAGFRDVGVTAHTRTFGPGDPYQTLMVDRAELCRAPLVERGLTTDAELSALLEKLRAHLEDPGTNVVHATLFQAWGTRPLD</sequence>
<dbReference type="InterPro" id="IPR029063">
    <property type="entry name" value="SAM-dependent_MTases_sf"/>
</dbReference>
<feature type="domain" description="Methyltransferase" evidence="2">
    <location>
        <begin position="44"/>
        <end position="156"/>
    </location>
</feature>
<dbReference type="AlphaFoldDB" id="A0A1M7Q9D9"/>
<dbReference type="EMBL" id="FRBI01000031">
    <property type="protein sequence ID" value="SHN27273.1"/>
    <property type="molecule type" value="Genomic_DNA"/>
</dbReference>
<dbReference type="OrthoDB" id="7032234at2"/>
<keyword evidence="3" id="KW-0489">Methyltransferase</keyword>
<dbReference type="Proteomes" id="UP000184111">
    <property type="component" value="Unassembled WGS sequence"/>
</dbReference>
<gene>
    <name evidence="3" type="ORF">SAMN05216499_1318</name>
</gene>
<dbReference type="Pfam" id="PF13847">
    <property type="entry name" value="Methyltransf_31"/>
    <property type="match status" value="1"/>
</dbReference>
<keyword evidence="3" id="KW-0830">Ubiquinone</keyword>
<evidence type="ECO:0000313" key="3">
    <source>
        <dbReference type="EMBL" id="SHN27273.1"/>
    </source>
</evidence>
<dbReference type="PANTHER" id="PTHR43861:SF3">
    <property type="entry name" value="PUTATIVE (AFU_ORTHOLOGUE AFUA_2G14390)-RELATED"/>
    <property type="match status" value="1"/>
</dbReference>
<proteinExistence type="predicted"/>
<keyword evidence="1" id="KW-0808">Transferase</keyword>
<evidence type="ECO:0000313" key="4">
    <source>
        <dbReference type="Proteomes" id="UP000184111"/>
    </source>
</evidence>
<dbReference type="GO" id="GO:0017000">
    <property type="term" value="P:antibiotic biosynthetic process"/>
    <property type="evidence" value="ECO:0007669"/>
    <property type="project" value="UniProtKB-ARBA"/>
</dbReference>
<keyword evidence="4" id="KW-1185">Reference proteome</keyword>